<gene>
    <name evidence="2" type="ORF">EJ05DRAFT_498480</name>
</gene>
<accession>A0A6A6WF53</accession>
<dbReference type="OrthoDB" id="5278722at2759"/>
<name>A0A6A6WF53_9PEZI</name>
<organism evidence="2 3">
    <name type="scientific">Pseudovirgaria hyperparasitica</name>
    <dbReference type="NCBI Taxonomy" id="470096"/>
    <lineage>
        <taxon>Eukaryota</taxon>
        <taxon>Fungi</taxon>
        <taxon>Dikarya</taxon>
        <taxon>Ascomycota</taxon>
        <taxon>Pezizomycotina</taxon>
        <taxon>Dothideomycetes</taxon>
        <taxon>Dothideomycetes incertae sedis</taxon>
        <taxon>Acrospermales</taxon>
        <taxon>Acrospermaceae</taxon>
        <taxon>Pseudovirgaria</taxon>
    </lineage>
</organism>
<dbReference type="Gene3D" id="3.40.50.1110">
    <property type="entry name" value="SGNH hydrolase"/>
    <property type="match status" value="1"/>
</dbReference>
<sequence>MRPLRRLHIVVACAFFFILYLGWVWPSLEVKTRLQKVFSGSARRIVVFGDDWSDIGTSPIAAPRPESVLIREPASGKIWTESLSKKLLCDTIDNFARDGSTIEHKDATANGRPAASSGRHVDLEEQVLQWIEHEKQRSSVPSGRYKKKEDTLFTIMFGLWDLLDYVHLSEEAGKRAIDSAVLEIFQQMDKIVDHANFPVRIVLPFTIDISLLPGFPSQVANSTSGLSLAQLQHHAMYLSTYWNTALMRAAMQWTGGDVFMPDLNHFVVSNVQSKQLWQLNLSDAFGNGRQSPVFNNVELPCLLRPDTLPFLENFQSAGAASHGSQQQCDEPTNHLFWDEMHLSGKANQLFGDEAASLVHENKTINANARHQNNADGEAETTNFTLILPPEELR</sequence>
<evidence type="ECO:0000313" key="3">
    <source>
        <dbReference type="Proteomes" id="UP000799437"/>
    </source>
</evidence>
<evidence type="ECO:0000313" key="2">
    <source>
        <dbReference type="EMBL" id="KAF2760516.1"/>
    </source>
</evidence>
<keyword evidence="3" id="KW-1185">Reference proteome</keyword>
<feature type="transmembrane region" description="Helical" evidence="1">
    <location>
        <begin position="7"/>
        <end position="25"/>
    </location>
</feature>
<keyword evidence="1" id="KW-0472">Membrane</keyword>
<proteinExistence type="predicted"/>
<dbReference type="RefSeq" id="XP_033602967.1">
    <property type="nucleotide sequence ID" value="XM_033746689.1"/>
</dbReference>
<dbReference type="GeneID" id="54487743"/>
<reference evidence="2" key="1">
    <citation type="journal article" date="2020" name="Stud. Mycol.">
        <title>101 Dothideomycetes genomes: a test case for predicting lifestyles and emergence of pathogens.</title>
        <authorList>
            <person name="Haridas S."/>
            <person name="Albert R."/>
            <person name="Binder M."/>
            <person name="Bloem J."/>
            <person name="Labutti K."/>
            <person name="Salamov A."/>
            <person name="Andreopoulos B."/>
            <person name="Baker S."/>
            <person name="Barry K."/>
            <person name="Bills G."/>
            <person name="Bluhm B."/>
            <person name="Cannon C."/>
            <person name="Castanera R."/>
            <person name="Culley D."/>
            <person name="Daum C."/>
            <person name="Ezra D."/>
            <person name="Gonzalez J."/>
            <person name="Henrissat B."/>
            <person name="Kuo A."/>
            <person name="Liang C."/>
            <person name="Lipzen A."/>
            <person name="Lutzoni F."/>
            <person name="Magnuson J."/>
            <person name="Mondo S."/>
            <person name="Nolan M."/>
            <person name="Ohm R."/>
            <person name="Pangilinan J."/>
            <person name="Park H.-J."/>
            <person name="Ramirez L."/>
            <person name="Alfaro M."/>
            <person name="Sun H."/>
            <person name="Tritt A."/>
            <person name="Yoshinaga Y."/>
            <person name="Zwiers L.-H."/>
            <person name="Turgeon B."/>
            <person name="Goodwin S."/>
            <person name="Spatafora J."/>
            <person name="Crous P."/>
            <person name="Grigoriev I."/>
        </authorList>
    </citation>
    <scope>NUCLEOTIDE SEQUENCE</scope>
    <source>
        <strain evidence="2">CBS 121739</strain>
    </source>
</reference>
<dbReference type="Pfam" id="PF00657">
    <property type="entry name" value="Lipase_GDSL"/>
    <property type="match status" value="1"/>
</dbReference>
<dbReference type="GO" id="GO:0016788">
    <property type="term" value="F:hydrolase activity, acting on ester bonds"/>
    <property type="evidence" value="ECO:0007669"/>
    <property type="project" value="InterPro"/>
</dbReference>
<protein>
    <submittedName>
        <fullName evidence="2">Uncharacterized protein</fullName>
    </submittedName>
</protein>
<dbReference type="AlphaFoldDB" id="A0A6A6WF53"/>
<dbReference type="Proteomes" id="UP000799437">
    <property type="component" value="Unassembled WGS sequence"/>
</dbReference>
<evidence type="ECO:0000256" key="1">
    <source>
        <dbReference type="SAM" id="Phobius"/>
    </source>
</evidence>
<dbReference type="InterPro" id="IPR001087">
    <property type="entry name" value="GDSL"/>
</dbReference>
<keyword evidence="1" id="KW-0812">Transmembrane</keyword>
<keyword evidence="1" id="KW-1133">Transmembrane helix</keyword>
<dbReference type="EMBL" id="ML996568">
    <property type="protein sequence ID" value="KAF2760516.1"/>
    <property type="molecule type" value="Genomic_DNA"/>
</dbReference>
<dbReference type="InterPro" id="IPR036514">
    <property type="entry name" value="SGNH_hydro_sf"/>
</dbReference>